<feature type="transmembrane region" description="Helical" evidence="1">
    <location>
        <begin position="27"/>
        <end position="47"/>
    </location>
</feature>
<reference evidence="2 3" key="1">
    <citation type="submission" date="2023-05" db="EMBL/GenBank/DDBJ databases">
        <title>Gordonibacter KGMB12511T sp. nov., isolated from faeces of healthy Korean.</title>
        <authorList>
            <person name="Kim H.S."/>
            <person name="Kim J.-S."/>
            <person name="Suh M.K."/>
            <person name="Eom M.K."/>
            <person name="Do H.E."/>
            <person name="Lee J.-S."/>
        </authorList>
    </citation>
    <scope>NUCLEOTIDE SEQUENCE [LARGE SCALE GENOMIC DNA]</scope>
    <source>
        <strain evidence="2 3">KGMB12511</strain>
    </source>
</reference>
<dbReference type="EMBL" id="JASJEU010000021">
    <property type="protein sequence ID" value="MDJ1651255.1"/>
    <property type="molecule type" value="Genomic_DNA"/>
</dbReference>
<keyword evidence="1" id="KW-0472">Membrane</keyword>
<feature type="transmembrane region" description="Helical" evidence="1">
    <location>
        <begin position="139"/>
        <end position="161"/>
    </location>
</feature>
<proteinExistence type="predicted"/>
<feature type="transmembrane region" description="Helical" evidence="1">
    <location>
        <begin position="107"/>
        <end position="133"/>
    </location>
</feature>
<keyword evidence="3" id="KW-1185">Reference proteome</keyword>
<dbReference type="RefSeq" id="WP_283832602.1">
    <property type="nucleotide sequence ID" value="NZ_JASJEU010000021.1"/>
</dbReference>
<keyword evidence="1" id="KW-1133">Transmembrane helix</keyword>
<evidence type="ECO:0008006" key="4">
    <source>
        <dbReference type="Google" id="ProtNLM"/>
    </source>
</evidence>
<feature type="transmembrane region" description="Helical" evidence="1">
    <location>
        <begin position="215"/>
        <end position="242"/>
    </location>
</feature>
<feature type="transmembrane region" description="Helical" evidence="1">
    <location>
        <begin position="173"/>
        <end position="195"/>
    </location>
</feature>
<comment type="caution">
    <text evidence="2">The sequence shown here is derived from an EMBL/GenBank/DDBJ whole genome shotgun (WGS) entry which is preliminary data.</text>
</comment>
<evidence type="ECO:0000256" key="1">
    <source>
        <dbReference type="SAM" id="Phobius"/>
    </source>
</evidence>
<name>A0ABT7DNZ0_9ACTN</name>
<feature type="transmembrane region" description="Helical" evidence="1">
    <location>
        <begin position="67"/>
        <end position="86"/>
    </location>
</feature>
<dbReference type="PROSITE" id="PS51257">
    <property type="entry name" value="PROKAR_LIPOPROTEIN"/>
    <property type="match status" value="1"/>
</dbReference>
<sequence length="249" mass="26249">MAGRTSEGTRTTLVLTRRYLADVVHNPALLVSCLVPLGLTVMLWFLGQGSIEAPEERQLFSTAMFSYAVLFEVIMVTTMIVVYAMAEEREKHTLRTFLLAGVRQSQIVLAHGLAASFIVAGVAALSALAVGAAALNAVLVAPVALVGALPLTIVSLAVGLVTRNQMNAMTLDTPFIIVGVLPLFTMVNEGMAALTPLLPTGGLYILTQLALQGMLFTPTAVLPAVSILVWTALSVVALALVIKRAPQEA</sequence>
<dbReference type="Proteomes" id="UP001232750">
    <property type="component" value="Unassembled WGS sequence"/>
</dbReference>
<evidence type="ECO:0000313" key="2">
    <source>
        <dbReference type="EMBL" id="MDJ1651255.1"/>
    </source>
</evidence>
<gene>
    <name evidence="2" type="ORF">QNJ86_10625</name>
</gene>
<evidence type="ECO:0000313" key="3">
    <source>
        <dbReference type="Proteomes" id="UP001232750"/>
    </source>
</evidence>
<organism evidence="2 3">
    <name type="scientific">Gordonibacter faecis</name>
    <dbReference type="NCBI Taxonomy" id="3047475"/>
    <lineage>
        <taxon>Bacteria</taxon>
        <taxon>Bacillati</taxon>
        <taxon>Actinomycetota</taxon>
        <taxon>Coriobacteriia</taxon>
        <taxon>Eggerthellales</taxon>
        <taxon>Eggerthellaceae</taxon>
        <taxon>Gordonibacter</taxon>
    </lineage>
</organism>
<protein>
    <recommendedName>
        <fullName evidence="4">ABC transporter permease</fullName>
    </recommendedName>
</protein>
<keyword evidence="1" id="KW-0812">Transmembrane</keyword>
<accession>A0ABT7DNZ0</accession>